<gene>
    <name evidence="1" type="ORF">PLOB_00011175</name>
</gene>
<accession>A0ABN8NCW9</accession>
<protein>
    <submittedName>
        <fullName evidence="1">Uncharacterized protein</fullName>
    </submittedName>
</protein>
<evidence type="ECO:0000313" key="1">
    <source>
        <dbReference type="EMBL" id="CAH3104167.1"/>
    </source>
</evidence>
<organism evidence="1 2">
    <name type="scientific">Porites lobata</name>
    <dbReference type="NCBI Taxonomy" id="104759"/>
    <lineage>
        <taxon>Eukaryota</taxon>
        <taxon>Metazoa</taxon>
        <taxon>Cnidaria</taxon>
        <taxon>Anthozoa</taxon>
        <taxon>Hexacorallia</taxon>
        <taxon>Scleractinia</taxon>
        <taxon>Fungiina</taxon>
        <taxon>Poritidae</taxon>
        <taxon>Porites</taxon>
    </lineage>
</organism>
<dbReference type="EMBL" id="CALNXK010000016">
    <property type="protein sequence ID" value="CAH3104167.1"/>
    <property type="molecule type" value="Genomic_DNA"/>
</dbReference>
<sequence>MEHAQTVPLESNGLVFSYLLDLDVAEELAVMLAALSHLYEKCNSLSNIALSEKRYGANSDSREGRTENVLRVSLVKKSQEL</sequence>
<evidence type="ECO:0000313" key="2">
    <source>
        <dbReference type="Proteomes" id="UP001159405"/>
    </source>
</evidence>
<keyword evidence="2" id="KW-1185">Reference proteome</keyword>
<reference evidence="1 2" key="1">
    <citation type="submission" date="2022-05" db="EMBL/GenBank/DDBJ databases">
        <authorList>
            <consortium name="Genoscope - CEA"/>
            <person name="William W."/>
        </authorList>
    </citation>
    <scope>NUCLEOTIDE SEQUENCE [LARGE SCALE GENOMIC DNA]</scope>
</reference>
<proteinExistence type="predicted"/>
<comment type="caution">
    <text evidence="1">The sequence shown here is derived from an EMBL/GenBank/DDBJ whole genome shotgun (WGS) entry which is preliminary data.</text>
</comment>
<name>A0ABN8NCW9_9CNID</name>
<dbReference type="Proteomes" id="UP001159405">
    <property type="component" value="Unassembled WGS sequence"/>
</dbReference>